<gene>
    <name evidence="2" type="ORF">GDO78_018138</name>
</gene>
<evidence type="ECO:0000313" key="3">
    <source>
        <dbReference type="Proteomes" id="UP000770717"/>
    </source>
</evidence>
<dbReference type="Proteomes" id="UP000770717">
    <property type="component" value="Unassembled WGS sequence"/>
</dbReference>
<comment type="caution">
    <text evidence="2">The sequence shown here is derived from an EMBL/GenBank/DDBJ whole genome shotgun (WGS) entry which is preliminary data.</text>
</comment>
<feature type="chain" id="PRO_5035222138" evidence="1">
    <location>
        <begin position="18"/>
        <end position="103"/>
    </location>
</feature>
<evidence type="ECO:0000313" key="2">
    <source>
        <dbReference type="EMBL" id="KAG9465534.1"/>
    </source>
</evidence>
<organism evidence="2 3">
    <name type="scientific">Eleutherodactylus coqui</name>
    <name type="common">Puerto Rican coqui</name>
    <dbReference type="NCBI Taxonomy" id="57060"/>
    <lineage>
        <taxon>Eukaryota</taxon>
        <taxon>Metazoa</taxon>
        <taxon>Chordata</taxon>
        <taxon>Craniata</taxon>
        <taxon>Vertebrata</taxon>
        <taxon>Euteleostomi</taxon>
        <taxon>Amphibia</taxon>
        <taxon>Batrachia</taxon>
        <taxon>Anura</taxon>
        <taxon>Neobatrachia</taxon>
        <taxon>Hyloidea</taxon>
        <taxon>Eleutherodactylidae</taxon>
        <taxon>Eleutherodactylinae</taxon>
        <taxon>Eleutherodactylus</taxon>
        <taxon>Eleutherodactylus</taxon>
    </lineage>
</organism>
<accession>A0A8J6E9M9</accession>
<dbReference type="OrthoDB" id="9785537at2759"/>
<keyword evidence="3" id="KW-1185">Reference proteome</keyword>
<feature type="signal peptide" evidence="1">
    <location>
        <begin position="1"/>
        <end position="17"/>
    </location>
</feature>
<dbReference type="EMBL" id="WNTK01002929">
    <property type="protein sequence ID" value="KAG9465534.1"/>
    <property type="molecule type" value="Genomic_DNA"/>
</dbReference>
<evidence type="ECO:0000256" key="1">
    <source>
        <dbReference type="SAM" id="SignalP"/>
    </source>
</evidence>
<name>A0A8J6E9M9_ELECQ</name>
<dbReference type="AlphaFoldDB" id="A0A8J6E9M9"/>
<sequence>MAGSMLHLFWLCPVLRSFWTDTYNLIYKISGIKIPFTPKLTLLLLDPGEIYLPLKKLIGHILLGAKNLIARKWKSTTIPTLTELTQLVSEHSIFEKFFSSMKQ</sequence>
<keyword evidence="1" id="KW-0732">Signal</keyword>
<proteinExistence type="predicted"/>
<protein>
    <submittedName>
        <fullName evidence="2">Uncharacterized protein</fullName>
    </submittedName>
</protein>
<reference evidence="2" key="1">
    <citation type="thesis" date="2020" institute="ProQuest LLC" country="789 East Eisenhower Parkway, Ann Arbor, MI, USA">
        <title>Comparative Genomics and Chromosome Evolution.</title>
        <authorList>
            <person name="Mudd A.B."/>
        </authorList>
    </citation>
    <scope>NUCLEOTIDE SEQUENCE</scope>
    <source>
        <strain evidence="2">HN-11 Male</strain>
        <tissue evidence="2">Kidney and liver</tissue>
    </source>
</reference>